<dbReference type="OrthoDB" id="114727at2759"/>
<comment type="caution">
    <text evidence="1">The sequence shown here is derived from an EMBL/GenBank/DDBJ whole genome shotgun (WGS) entry which is preliminary data.</text>
</comment>
<name>A0A4C1U9S7_EUMVA</name>
<accession>A0A4C1U9S7</accession>
<reference evidence="1 2" key="1">
    <citation type="journal article" date="2019" name="Commun. Biol.">
        <title>The bagworm genome reveals a unique fibroin gene that provides high tensile strength.</title>
        <authorList>
            <person name="Kono N."/>
            <person name="Nakamura H."/>
            <person name="Ohtoshi R."/>
            <person name="Tomita M."/>
            <person name="Numata K."/>
            <person name="Arakawa K."/>
        </authorList>
    </citation>
    <scope>NUCLEOTIDE SEQUENCE [LARGE SCALE GENOMIC DNA]</scope>
</reference>
<dbReference type="EMBL" id="BGZK01000142">
    <property type="protein sequence ID" value="GBP22646.1"/>
    <property type="molecule type" value="Genomic_DNA"/>
</dbReference>
<dbReference type="AlphaFoldDB" id="A0A4C1U9S7"/>
<proteinExistence type="predicted"/>
<gene>
    <name evidence="1" type="ORF">EVAR_13926_1</name>
</gene>
<evidence type="ECO:0000313" key="1">
    <source>
        <dbReference type="EMBL" id="GBP22646.1"/>
    </source>
</evidence>
<dbReference type="Proteomes" id="UP000299102">
    <property type="component" value="Unassembled WGS sequence"/>
</dbReference>
<sequence>MNEDNQIGEEDISEILDRLTWEPNNPDNMLSAEAKKKIADIILKEMQLHVSDSMGQNEFQLIISRISEFDSSFYFRI</sequence>
<keyword evidence="2" id="KW-1185">Reference proteome</keyword>
<organism evidence="1 2">
    <name type="scientific">Eumeta variegata</name>
    <name type="common">Bagworm moth</name>
    <name type="synonym">Eumeta japonica</name>
    <dbReference type="NCBI Taxonomy" id="151549"/>
    <lineage>
        <taxon>Eukaryota</taxon>
        <taxon>Metazoa</taxon>
        <taxon>Ecdysozoa</taxon>
        <taxon>Arthropoda</taxon>
        <taxon>Hexapoda</taxon>
        <taxon>Insecta</taxon>
        <taxon>Pterygota</taxon>
        <taxon>Neoptera</taxon>
        <taxon>Endopterygota</taxon>
        <taxon>Lepidoptera</taxon>
        <taxon>Glossata</taxon>
        <taxon>Ditrysia</taxon>
        <taxon>Tineoidea</taxon>
        <taxon>Psychidae</taxon>
        <taxon>Oiketicinae</taxon>
        <taxon>Eumeta</taxon>
    </lineage>
</organism>
<protein>
    <submittedName>
        <fullName evidence="1">Uncharacterized protein</fullName>
    </submittedName>
</protein>
<evidence type="ECO:0000313" key="2">
    <source>
        <dbReference type="Proteomes" id="UP000299102"/>
    </source>
</evidence>